<organism evidence="2 3">
    <name type="scientific">Nyctereutes procyonoides</name>
    <name type="common">Raccoon dog</name>
    <name type="synonym">Canis procyonoides</name>
    <dbReference type="NCBI Taxonomy" id="34880"/>
    <lineage>
        <taxon>Eukaryota</taxon>
        <taxon>Metazoa</taxon>
        <taxon>Chordata</taxon>
        <taxon>Craniata</taxon>
        <taxon>Vertebrata</taxon>
        <taxon>Euteleostomi</taxon>
        <taxon>Mammalia</taxon>
        <taxon>Eutheria</taxon>
        <taxon>Laurasiatheria</taxon>
        <taxon>Carnivora</taxon>
        <taxon>Caniformia</taxon>
        <taxon>Canidae</taxon>
        <taxon>Nyctereutes</taxon>
    </lineage>
</organism>
<comment type="caution">
    <text evidence="2">The sequence shown here is derived from an EMBL/GenBank/DDBJ whole genome shotgun (WGS) entry which is preliminary data.</text>
</comment>
<feature type="compositionally biased region" description="Gly residues" evidence="1">
    <location>
        <begin position="36"/>
        <end position="45"/>
    </location>
</feature>
<name>A0A811XYT8_NYCPR</name>
<dbReference type="AlphaFoldDB" id="A0A811XYT8"/>
<dbReference type="EMBL" id="CAJHUB010000649">
    <property type="protein sequence ID" value="CAD7667855.1"/>
    <property type="molecule type" value="Genomic_DNA"/>
</dbReference>
<feature type="compositionally biased region" description="Low complexity" evidence="1">
    <location>
        <begin position="22"/>
        <end position="35"/>
    </location>
</feature>
<feature type="region of interest" description="Disordered" evidence="1">
    <location>
        <begin position="1"/>
        <end position="52"/>
    </location>
</feature>
<accession>A0A811XYT8</accession>
<gene>
    <name evidence="2" type="ORF">NYPRO_LOCUS1138</name>
</gene>
<proteinExistence type="predicted"/>
<reference evidence="2" key="1">
    <citation type="submission" date="2020-12" db="EMBL/GenBank/DDBJ databases">
        <authorList>
            <consortium name="Molecular Ecology Group"/>
        </authorList>
    </citation>
    <scope>NUCLEOTIDE SEQUENCE</scope>
    <source>
        <strain evidence="2">TBG_1078</strain>
    </source>
</reference>
<evidence type="ECO:0000313" key="3">
    <source>
        <dbReference type="Proteomes" id="UP000645828"/>
    </source>
</evidence>
<keyword evidence="3" id="KW-1185">Reference proteome</keyword>
<evidence type="ECO:0000313" key="2">
    <source>
        <dbReference type="EMBL" id="CAD7667855.1"/>
    </source>
</evidence>
<sequence>MSWGSLQEGAEGSEFSSPTPPSTTAWSPLGSSLTMGPGGPSGPGEPGRPCSP</sequence>
<protein>
    <submittedName>
        <fullName evidence="2">(raccoon dog) hypothetical protein</fullName>
    </submittedName>
</protein>
<dbReference type="Proteomes" id="UP000645828">
    <property type="component" value="Unassembled WGS sequence"/>
</dbReference>
<evidence type="ECO:0000256" key="1">
    <source>
        <dbReference type="SAM" id="MobiDB-lite"/>
    </source>
</evidence>